<organism evidence="1">
    <name type="scientific">Faecalibacillus intestinalis</name>
    <dbReference type="NCBI Taxonomy" id="1982626"/>
    <lineage>
        <taxon>Bacteria</taxon>
        <taxon>Bacillati</taxon>
        <taxon>Bacillota</taxon>
        <taxon>Erysipelotrichia</taxon>
        <taxon>Erysipelotrichales</taxon>
        <taxon>Coprobacillaceae</taxon>
        <taxon>Faecalibacillus</taxon>
    </lineage>
</organism>
<name>A0A7I8E1L9_9FIRM</name>
<dbReference type="GeneID" id="70579841"/>
<reference evidence="1" key="1">
    <citation type="journal article" date="2020" name="Microbiol. Resour. Announc.">
        <title>Complete Genome Sequence of Faecalibacillus intestinalis JCM 34082, Isolated from Feces from a Healthy Japanese Female.</title>
        <authorList>
            <person name="Sakamoto M."/>
            <person name="Ikeyama N."/>
            <person name="Toyoda A."/>
            <person name="Murakami T."/>
            <person name="Mori H."/>
            <person name="Ohkuma M."/>
        </authorList>
    </citation>
    <scope>NUCLEOTIDE SEQUENCE</scope>
    <source>
        <strain evidence="1">14EGH31</strain>
    </source>
</reference>
<proteinExistence type="predicted"/>
<dbReference type="KEGG" id="fit:Fi14EGH31_14020"/>
<dbReference type="EMBL" id="AP024085">
    <property type="protein sequence ID" value="BCL57690.1"/>
    <property type="molecule type" value="Genomic_DNA"/>
</dbReference>
<dbReference type="RefSeq" id="WP_117870760.1">
    <property type="nucleotide sequence ID" value="NZ_AP024085.1"/>
</dbReference>
<dbReference type="AlphaFoldDB" id="A0A7I8E1L9"/>
<gene>
    <name evidence="1" type="ORF">Fi14EGH31_14020</name>
</gene>
<accession>A0A7I8E1L9</accession>
<sequence length="81" mass="9274">MKDFFKRVLFSNVSEHASSTTVSANSTKFLTSDILKTFMTKLKDTFVLKSQLTSLQKRVGQLEKTVSELETDLKDAVYYKE</sequence>
<protein>
    <submittedName>
        <fullName evidence="1">Uncharacterized protein</fullName>
    </submittedName>
</protein>
<evidence type="ECO:0000313" key="1">
    <source>
        <dbReference type="EMBL" id="BCL57690.1"/>
    </source>
</evidence>
<dbReference type="Proteomes" id="UP000593842">
    <property type="component" value="Chromosome"/>
</dbReference>